<dbReference type="AlphaFoldDB" id="A0A7J9NV36"/>
<dbReference type="Proteomes" id="UP000564425">
    <property type="component" value="Unassembled WGS sequence"/>
</dbReference>
<keyword evidence="1" id="KW-0472">Membrane</keyword>
<dbReference type="PANTHER" id="PTHR35797">
    <property type="entry name" value="PROTEASE-RELATED"/>
    <property type="match status" value="1"/>
</dbReference>
<dbReference type="RefSeq" id="WP_181501050.1">
    <property type="nucleotide sequence ID" value="NZ_JACDUH010000001.1"/>
</dbReference>
<feature type="transmembrane region" description="Helical" evidence="1">
    <location>
        <begin position="158"/>
        <end position="179"/>
    </location>
</feature>
<protein>
    <recommendedName>
        <fullName evidence="2">CAAX prenyl protease 2/Lysostaphin resistance protein A-like domain-containing protein</fullName>
    </recommendedName>
</protein>
<proteinExistence type="predicted"/>
<dbReference type="Pfam" id="PF02517">
    <property type="entry name" value="Rce1-like"/>
    <property type="match status" value="1"/>
</dbReference>
<dbReference type="NCBIfam" id="NF041656">
    <property type="entry name" value="CPBP_MmRce1"/>
    <property type="match status" value="1"/>
</dbReference>
<feature type="transmembrane region" description="Helical" evidence="1">
    <location>
        <begin position="119"/>
        <end position="137"/>
    </location>
</feature>
<organism evidence="3 4">
    <name type="scientific">Methanococcus maripaludis</name>
    <name type="common">Methanococcus deltae</name>
    <dbReference type="NCBI Taxonomy" id="39152"/>
    <lineage>
        <taxon>Archaea</taxon>
        <taxon>Methanobacteriati</taxon>
        <taxon>Methanobacteriota</taxon>
        <taxon>Methanomada group</taxon>
        <taxon>Methanococci</taxon>
        <taxon>Methanococcales</taxon>
        <taxon>Methanococcaceae</taxon>
        <taxon>Methanococcus</taxon>
    </lineage>
</organism>
<gene>
    <name evidence="3" type="ORF">HNP86_001285</name>
</gene>
<sequence>MISSYKYNPKLYFLSTFVVTYILWFTGAYLSFSSTYSGIYMLIMLPGLMAPFIISTILIAKSKNNDLKKDFINRLFNIKLINLKTIPVVFLLMPAVILLSILLSIPFGGSISQFQFSGGFSFSTDFVPVLFLLLLAATFEELGWRGYAFDSLQSRYSLFKASILFGIFWSLWHFPLIFVNNSYQYEIFNQSIWYGLNFFLSILPMGIIITWMCLKNRKSIILAIIFHFLINLNQELLAITQDTKIIETGVLFLVAAAIILYDKKMFFEKLG</sequence>
<feature type="transmembrane region" description="Helical" evidence="1">
    <location>
        <begin position="191"/>
        <end position="213"/>
    </location>
</feature>
<feature type="transmembrane region" description="Helical" evidence="1">
    <location>
        <begin position="38"/>
        <end position="60"/>
    </location>
</feature>
<evidence type="ECO:0000313" key="4">
    <source>
        <dbReference type="Proteomes" id="UP000564425"/>
    </source>
</evidence>
<feature type="domain" description="CAAX prenyl protease 2/Lysostaphin resistance protein A-like" evidence="2">
    <location>
        <begin position="126"/>
        <end position="232"/>
    </location>
</feature>
<dbReference type="InterPro" id="IPR003675">
    <property type="entry name" value="Rce1/LyrA-like_dom"/>
</dbReference>
<feature type="transmembrane region" description="Helical" evidence="1">
    <location>
        <begin position="81"/>
        <end position="107"/>
    </location>
</feature>
<evidence type="ECO:0000256" key="1">
    <source>
        <dbReference type="SAM" id="Phobius"/>
    </source>
</evidence>
<dbReference type="GO" id="GO:0004175">
    <property type="term" value="F:endopeptidase activity"/>
    <property type="evidence" value="ECO:0007669"/>
    <property type="project" value="UniProtKB-ARBA"/>
</dbReference>
<feature type="transmembrane region" description="Helical" evidence="1">
    <location>
        <begin position="245"/>
        <end position="261"/>
    </location>
</feature>
<keyword evidence="1" id="KW-0812">Transmembrane</keyword>
<dbReference type="InterPro" id="IPR042150">
    <property type="entry name" value="MmRce1-like"/>
</dbReference>
<comment type="caution">
    <text evidence="3">The sequence shown here is derived from an EMBL/GenBank/DDBJ whole genome shotgun (WGS) entry which is preliminary data.</text>
</comment>
<dbReference type="GO" id="GO:0080120">
    <property type="term" value="P:CAAX-box protein maturation"/>
    <property type="evidence" value="ECO:0007669"/>
    <property type="project" value="UniProtKB-ARBA"/>
</dbReference>
<reference evidence="3 4" key="1">
    <citation type="submission" date="2020-07" db="EMBL/GenBank/DDBJ databases">
        <title>Genomic Encyclopedia of Type Strains, Phase IV (KMG-V): Genome sequencing to study the core and pangenomes of soil and plant-associated prokaryotes.</title>
        <authorList>
            <person name="Whitman W."/>
        </authorList>
    </citation>
    <scope>NUCLEOTIDE SEQUENCE [LARGE SCALE GENOMIC DNA]</scope>
    <source>
        <strain evidence="3 4">A1</strain>
    </source>
</reference>
<name>A0A7J9NV36_METMI</name>
<evidence type="ECO:0000259" key="2">
    <source>
        <dbReference type="Pfam" id="PF02517"/>
    </source>
</evidence>
<feature type="transmembrane region" description="Helical" evidence="1">
    <location>
        <begin position="12"/>
        <end position="32"/>
    </location>
</feature>
<accession>A0A7J9NV36</accession>
<dbReference type="EMBL" id="JACDUH010000001">
    <property type="protein sequence ID" value="MBA2851154.1"/>
    <property type="molecule type" value="Genomic_DNA"/>
</dbReference>
<dbReference type="PANTHER" id="PTHR35797:SF1">
    <property type="entry name" value="PROTEASE"/>
    <property type="match status" value="1"/>
</dbReference>
<evidence type="ECO:0000313" key="3">
    <source>
        <dbReference type="EMBL" id="MBA2851154.1"/>
    </source>
</evidence>
<keyword evidence="1" id="KW-1133">Transmembrane helix</keyword>
<feature type="transmembrane region" description="Helical" evidence="1">
    <location>
        <begin position="220"/>
        <end position="239"/>
    </location>
</feature>